<evidence type="ECO:0000256" key="5">
    <source>
        <dbReference type="SAM" id="Phobius"/>
    </source>
</evidence>
<evidence type="ECO:0000256" key="1">
    <source>
        <dbReference type="ARBA" id="ARBA00004370"/>
    </source>
</evidence>
<feature type="domain" description="Fatty acid hydroxylase" evidence="6">
    <location>
        <begin position="111"/>
        <end position="245"/>
    </location>
</feature>
<dbReference type="RefSeq" id="WP_189566270.1">
    <property type="nucleotide sequence ID" value="NZ_BMXF01000004.1"/>
</dbReference>
<gene>
    <name evidence="7" type="ORF">GCM10007390_38540</name>
</gene>
<evidence type="ECO:0000256" key="3">
    <source>
        <dbReference type="ARBA" id="ARBA00022989"/>
    </source>
</evidence>
<dbReference type="PANTHER" id="PTHR11863">
    <property type="entry name" value="STEROL DESATURASE"/>
    <property type="match status" value="1"/>
</dbReference>
<evidence type="ECO:0000256" key="4">
    <source>
        <dbReference type="ARBA" id="ARBA00023136"/>
    </source>
</evidence>
<accession>A0A8J3DDI2</accession>
<evidence type="ECO:0000313" key="8">
    <source>
        <dbReference type="Proteomes" id="UP000598271"/>
    </source>
</evidence>
<proteinExistence type="predicted"/>
<feature type="transmembrane region" description="Helical" evidence="5">
    <location>
        <begin position="12"/>
        <end position="39"/>
    </location>
</feature>
<reference evidence="7 8" key="1">
    <citation type="journal article" date="2014" name="Int. J. Syst. Evol. Microbiol.">
        <title>Complete genome sequence of Corynebacterium casei LMG S-19264T (=DSM 44701T), isolated from a smear-ripened cheese.</title>
        <authorList>
            <consortium name="US DOE Joint Genome Institute (JGI-PGF)"/>
            <person name="Walter F."/>
            <person name="Albersmeier A."/>
            <person name="Kalinowski J."/>
            <person name="Ruckert C."/>
        </authorList>
    </citation>
    <scope>NUCLEOTIDE SEQUENCE [LARGE SCALE GENOMIC DNA]</scope>
    <source>
        <strain evidence="7 8">KCTC 12866</strain>
    </source>
</reference>
<keyword evidence="8" id="KW-1185">Reference proteome</keyword>
<dbReference type="GO" id="GO:0016020">
    <property type="term" value="C:membrane"/>
    <property type="evidence" value="ECO:0007669"/>
    <property type="project" value="UniProtKB-SubCell"/>
</dbReference>
<dbReference type="Pfam" id="PF04116">
    <property type="entry name" value="FA_hydroxylase"/>
    <property type="match status" value="1"/>
</dbReference>
<evidence type="ECO:0000256" key="2">
    <source>
        <dbReference type="ARBA" id="ARBA00022692"/>
    </source>
</evidence>
<comment type="caution">
    <text evidence="7">The sequence shown here is derived from an EMBL/GenBank/DDBJ whole genome shotgun (WGS) entry which is preliminary data.</text>
</comment>
<dbReference type="GO" id="GO:0016491">
    <property type="term" value="F:oxidoreductase activity"/>
    <property type="evidence" value="ECO:0007669"/>
    <property type="project" value="InterPro"/>
</dbReference>
<name>A0A8J3DDI2_9BACT</name>
<dbReference type="GO" id="GO:0005506">
    <property type="term" value="F:iron ion binding"/>
    <property type="evidence" value="ECO:0007669"/>
    <property type="project" value="InterPro"/>
</dbReference>
<dbReference type="GO" id="GO:0008610">
    <property type="term" value="P:lipid biosynthetic process"/>
    <property type="evidence" value="ECO:0007669"/>
    <property type="project" value="InterPro"/>
</dbReference>
<feature type="transmembrane region" description="Helical" evidence="5">
    <location>
        <begin position="165"/>
        <end position="190"/>
    </location>
</feature>
<feature type="transmembrane region" description="Helical" evidence="5">
    <location>
        <begin position="103"/>
        <end position="123"/>
    </location>
</feature>
<dbReference type="InterPro" id="IPR006694">
    <property type="entry name" value="Fatty_acid_hydroxylase"/>
</dbReference>
<dbReference type="Proteomes" id="UP000598271">
    <property type="component" value="Unassembled WGS sequence"/>
</dbReference>
<evidence type="ECO:0000259" key="6">
    <source>
        <dbReference type="Pfam" id="PF04116"/>
    </source>
</evidence>
<sequence>MTPDIDFTSPSTFLITALFIFLGIFGRYVGTALVFNLLVKGAYKHKLAHREVQIRPRRSRQDMVEIGWSFVTSIMFAIAGTLMIVAWQKGYTQIYLDWDTYPLAWFPVSILIVLFLHETYYYWLHRWMHRPKVYRLVHKVHHDSITTSAWTSFSFHPIESTFQALFIPALTFFMPLHVYAIGIVLTIMTFTSAVNHLNTELYPRDFQRHWFGRWWIGATHHSLHHSQFRYNYGLYFTFWDKWMHTESPDFVKLFDKKTRRESKGSGEEVGVKVH</sequence>
<evidence type="ECO:0000313" key="7">
    <source>
        <dbReference type="EMBL" id="GHB80499.1"/>
    </source>
</evidence>
<keyword evidence="3 5" id="KW-1133">Transmembrane helix</keyword>
<dbReference type="EMBL" id="BMXF01000004">
    <property type="protein sequence ID" value="GHB80499.1"/>
    <property type="molecule type" value="Genomic_DNA"/>
</dbReference>
<feature type="transmembrane region" description="Helical" evidence="5">
    <location>
        <begin position="66"/>
        <end position="87"/>
    </location>
</feature>
<dbReference type="AlphaFoldDB" id="A0A8J3DDI2"/>
<organism evidence="7 8">
    <name type="scientific">Persicitalea jodogahamensis</name>
    <dbReference type="NCBI Taxonomy" id="402147"/>
    <lineage>
        <taxon>Bacteria</taxon>
        <taxon>Pseudomonadati</taxon>
        <taxon>Bacteroidota</taxon>
        <taxon>Cytophagia</taxon>
        <taxon>Cytophagales</taxon>
        <taxon>Spirosomataceae</taxon>
        <taxon>Persicitalea</taxon>
    </lineage>
</organism>
<protein>
    <submittedName>
        <fullName evidence="7">Sterol desaturase</fullName>
    </submittedName>
</protein>
<keyword evidence="2 5" id="KW-0812">Transmembrane</keyword>
<keyword evidence="4 5" id="KW-0472">Membrane</keyword>
<dbReference type="InterPro" id="IPR050307">
    <property type="entry name" value="Sterol_Desaturase_Related"/>
</dbReference>
<comment type="subcellular location">
    <subcellularLocation>
        <location evidence="1">Membrane</location>
    </subcellularLocation>
</comment>